<accession>A0A1G6LD42</accession>
<sequence>MGTRVDHAELVVSPGEFFRISETERIRSSIGLRLSDHSYLPKAEDPRADWVASVAVPAFKTLARMGVLAPRFCTIGTGAGLDALAAVEILQARTVGFTDLHEDVLAYARDNIRGNLLNEDVELVGGAGDLLAPLAGRLSQIDVIYENLPNIPMTGTEDLADGQTSSTFITERSEEIPGFTEKNLITLHYLALQQAHPLLRVGGRMLSSIGARIPLSEILALSGAAGYNGSILTYTWKVQSEPTEVVGGYARWEREGLGPFHFYPVNVLHDAFEGLSPATAGAQALKLEEELAPFEISALDALALVKRGERVGHTVAILDSVKIPDSAL</sequence>
<evidence type="ECO:0008006" key="3">
    <source>
        <dbReference type="Google" id="ProtNLM"/>
    </source>
</evidence>
<dbReference type="Proteomes" id="UP000182100">
    <property type="component" value="Unassembled WGS sequence"/>
</dbReference>
<dbReference type="InterPro" id="IPR029063">
    <property type="entry name" value="SAM-dependent_MTases_sf"/>
</dbReference>
<dbReference type="RefSeq" id="WP_055570363.1">
    <property type="nucleotide sequence ID" value="NZ_FMZK01000002.1"/>
</dbReference>
<dbReference type="STRING" id="67344.SAMN05216505_10275"/>
<protein>
    <recommendedName>
        <fullName evidence="3">Class I SAM-dependent methyltransferase</fullName>
    </recommendedName>
</protein>
<dbReference type="AlphaFoldDB" id="A0A1G6LD42"/>
<dbReference type="Gene3D" id="3.40.50.150">
    <property type="entry name" value="Vaccinia Virus protein VP39"/>
    <property type="match status" value="1"/>
</dbReference>
<dbReference type="EMBL" id="FMZK01000002">
    <property type="protein sequence ID" value="SDC41352.1"/>
    <property type="molecule type" value="Genomic_DNA"/>
</dbReference>
<organism evidence="1 2">
    <name type="scientific">Streptomyces prasinopilosus</name>
    <dbReference type="NCBI Taxonomy" id="67344"/>
    <lineage>
        <taxon>Bacteria</taxon>
        <taxon>Bacillati</taxon>
        <taxon>Actinomycetota</taxon>
        <taxon>Actinomycetes</taxon>
        <taxon>Kitasatosporales</taxon>
        <taxon>Streptomycetaceae</taxon>
        <taxon>Streptomyces</taxon>
    </lineage>
</organism>
<proteinExistence type="predicted"/>
<reference evidence="2" key="1">
    <citation type="submission" date="2016-10" db="EMBL/GenBank/DDBJ databases">
        <authorList>
            <person name="Varghese N."/>
            <person name="Submissions S."/>
        </authorList>
    </citation>
    <scope>NUCLEOTIDE SEQUENCE [LARGE SCALE GENOMIC DNA]</scope>
    <source>
        <strain evidence="2">CGMCC 4.3504</strain>
    </source>
</reference>
<name>A0A1G6LD42_9ACTN</name>
<gene>
    <name evidence="1" type="ORF">SAMN05216505_10275</name>
</gene>
<evidence type="ECO:0000313" key="2">
    <source>
        <dbReference type="Proteomes" id="UP000182100"/>
    </source>
</evidence>
<evidence type="ECO:0000313" key="1">
    <source>
        <dbReference type="EMBL" id="SDC41352.1"/>
    </source>
</evidence>
<keyword evidence="2" id="KW-1185">Reference proteome</keyword>
<dbReference type="SUPFAM" id="SSF53335">
    <property type="entry name" value="S-adenosyl-L-methionine-dependent methyltransferases"/>
    <property type="match status" value="1"/>
</dbReference>
<dbReference type="CDD" id="cd02440">
    <property type="entry name" value="AdoMet_MTases"/>
    <property type="match status" value="1"/>
</dbReference>